<dbReference type="CDD" id="cd02947">
    <property type="entry name" value="TRX_family"/>
    <property type="match status" value="1"/>
</dbReference>
<gene>
    <name evidence="2" type="ORF">EYE40_03040</name>
</gene>
<feature type="domain" description="Thioredoxin" evidence="1">
    <location>
        <begin position="47"/>
        <end position="129"/>
    </location>
</feature>
<keyword evidence="3" id="KW-1185">Reference proteome</keyword>
<comment type="caution">
    <text evidence="2">The sequence shown here is derived from an EMBL/GenBank/DDBJ whole genome shotgun (WGS) entry which is preliminary data.</text>
</comment>
<evidence type="ECO:0000259" key="1">
    <source>
        <dbReference type="Pfam" id="PF00085"/>
    </source>
</evidence>
<proteinExistence type="predicted"/>
<dbReference type="RefSeq" id="WP_130980565.1">
    <property type="nucleotide sequence ID" value="NZ_SISG01000001.1"/>
</dbReference>
<organism evidence="2 3">
    <name type="scientific">Glaciihabitans arcticus</name>
    <dbReference type="NCBI Taxonomy" id="2668039"/>
    <lineage>
        <taxon>Bacteria</taxon>
        <taxon>Bacillati</taxon>
        <taxon>Actinomycetota</taxon>
        <taxon>Actinomycetes</taxon>
        <taxon>Micrococcales</taxon>
        <taxon>Microbacteriaceae</taxon>
        <taxon>Glaciihabitans</taxon>
    </lineage>
</organism>
<evidence type="ECO:0000313" key="3">
    <source>
        <dbReference type="Proteomes" id="UP000294194"/>
    </source>
</evidence>
<protein>
    <submittedName>
        <fullName evidence="2">Thioredoxin</fullName>
    </submittedName>
</protein>
<dbReference type="EMBL" id="SISG01000001">
    <property type="protein sequence ID" value="TBN56455.1"/>
    <property type="molecule type" value="Genomic_DNA"/>
</dbReference>
<evidence type="ECO:0000313" key="2">
    <source>
        <dbReference type="EMBL" id="TBN56455.1"/>
    </source>
</evidence>
<dbReference type="Pfam" id="PF00085">
    <property type="entry name" value="Thioredoxin"/>
    <property type="match status" value="1"/>
</dbReference>
<dbReference type="AlphaFoldDB" id="A0A4Q9GP25"/>
<accession>A0A4Q9GP25</accession>
<dbReference type="InterPro" id="IPR036249">
    <property type="entry name" value="Thioredoxin-like_sf"/>
</dbReference>
<sequence>MTALAIAGVLAALIATATVLGLLWKRQDGRATRGSGRVGRGEITLGSTATLLQFSSEICAYCPATRRVLSQAATDDIAFVELDVVDNQKLVTRFNILQTPTTLILDHNGAVQARIGGAVRPETLNAELDRILAAA</sequence>
<dbReference type="SUPFAM" id="SSF52833">
    <property type="entry name" value="Thioredoxin-like"/>
    <property type="match status" value="1"/>
</dbReference>
<reference evidence="3" key="1">
    <citation type="submission" date="2019-02" db="EMBL/GenBank/DDBJ databases">
        <title>Glaciihabitans arcticus sp. nov., a psychrotolerant bacterium isolated from polar soil.</title>
        <authorList>
            <person name="Dahal R.H."/>
        </authorList>
    </citation>
    <scope>NUCLEOTIDE SEQUENCE [LARGE SCALE GENOMIC DNA]</scope>
    <source>
        <strain evidence="3">RP-3-7</strain>
    </source>
</reference>
<dbReference type="Proteomes" id="UP000294194">
    <property type="component" value="Unassembled WGS sequence"/>
</dbReference>
<name>A0A4Q9GP25_9MICO</name>
<dbReference type="Gene3D" id="3.40.30.10">
    <property type="entry name" value="Glutaredoxin"/>
    <property type="match status" value="1"/>
</dbReference>
<dbReference type="InterPro" id="IPR013766">
    <property type="entry name" value="Thioredoxin_domain"/>
</dbReference>